<dbReference type="GO" id="GO:0061503">
    <property type="term" value="F:tRNA threonylcarbamoyladenosine dehydratase"/>
    <property type="evidence" value="ECO:0007669"/>
    <property type="project" value="TreeGrafter"/>
</dbReference>
<feature type="chain" id="PRO_5041948620" description="THIF-type NAD/FAD binding fold domain-containing protein" evidence="1">
    <location>
        <begin position="24"/>
        <end position="375"/>
    </location>
</feature>
<evidence type="ECO:0000259" key="2">
    <source>
        <dbReference type="Pfam" id="PF00899"/>
    </source>
</evidence>
<dbReference type="InterPro" id="IPR000594">
    <property type="entry name" value="ThiF_NAD_FAD-bd"/>
</dbReference>
<reference evidence="3 4" key="1">
    <citation type="journal article" date="2021" name="Sci. Rep.">
        <title>The genome of the diatom Chaetoceros tenuissimus carries an ancient integrated fragment of an extant virus.</title>
        <authorList>
            <person name="Hongo Y."/>
            <person name="Kimura K."/>
            <person name="Takaki Y."/>
            <person name="Yoshida Y."/>
            <person name="Baba S."/>
            <person name="Kobayashi G."/>
            <person name="Nagasaki K."/>
            <person name="Hano T."/>
            <person name="Tomaru Y."/>
        </authorList>
    </citation>
    <scope>NUCLEOTIDE SEQUENCE [LARGE SCALE GENOMIC DNA]</scope>
    <source>
        <strain evidence="3 4">NIES-3715</strain>
    </source>
</reference>
<dbReference type="GO" id="GO:0061504">
    <property type="term" value="P:cyclic threonylcarbamoyladenosine biosynthetic process"/>
    <property type="evidence" value="ECO:0007669"/>
    <property type="project" value="TreeGrafter"/>
</dbReference>
<feature type="domain" description="THIF-type NAD/FAD binding fold" evidence="2">
    <location>
        <begin position="104"/>
        <end position="362"/>
    </location>
</feature>
<dbReference type="SUPFAM" id="SSF69572">
    <property type="entry name" value="Activating enzymes of the ubiquitin-like proteins"/>
    <property type="match status" value="1"/>
</dbReference>
<dbReference type="AlphaFoldDB" id="A0AAD3HCX4"/>
<dbReference type="Gene3D" id="3.40.50.720">
    <property type="entry name" value="NAD(P)-binding Rossmann-like Domain"/>
    <property type="match status" value="1"/>
</dbReference>
<name>A0AAD3HCX4_9STRA</name>
<dbReference type="InterPro" id="IPR045886">
    <property type="entry name" value="ThiF/MoeB/HesA"/>
</dbReference>
<keyword evidence="1" id="KW-0732">Signal</keyword>
<organism evidence="3 4">
    <name type="scientific">Chaetoceros tenuissimus</name>
    <dbReference type="NCBI Taxonomy" id="426638"/>
    <lineage>
        <taxon>Eukaryota</taxon>
        <taxon>Sar</taxon>
        <taxon>Stramenopiles</taxon>
        <taxon>Ochrophyta</taxon>
        <taxon>Bacillariophyta</taxon>
        <taxon>Coscinodiscophyceae</taxon>
        <taxon>Chaetocerotophycidae</taxon>
        <taxon>Chaetocerotales</taxon>
        <taxon>Chaetocerotaceae</taxon>
        <taxon>Chaetoceros</taxon>
    </lineage>
</organism>
<proteinExistence type="predicted"/>
<accession>A0AAD3HCX4</accession>
<dbReference type="GO" id="GO:0008641">
    <property type="term" value="F:ubiquitin-like modifier activating enzyme activity"/>
    <property type="evidence" value="ECO:0007669"/>
    <property type="project" value="InterPro"/>
</dbReference>
<evidence type="ECO:0000256" key="1">
    <source>
        <dbReference type="SAM" id="SignalP"/>
    </source>
</evidence>
<dbReference type="EMBL" id="BLLK01000062">
    <property type="protein sequence ID" value="GFH58621.1"/>
    <property type="molecule type" value="Genomic_DNA"/>
</dbReference>
<evidence type="ECO:0000313" key="3">
    <source>
        <dbReference type="EMBL" id="GFH58621.1"/>
    </source>
</evidence>
<comment type="caution">
    <text evidence="3">The sequence shown here is derived from an EMBL/GenBank/DDBJ whole genome shotgun (WGS) entry which is preliminary data.</text>
</comment>
<dbReference type="Pfam" id="PF00899">
    <property type="entry name" value="ThiF"/>
    <property type="match status" value="1"/>
</dbReference>
<dbReference type="Proteomes" id="UP001054902">
    <property type="component" value="Unassembled WGS sequence"/>
</dbReference>
<sequence length="375" mass="41107">MKSPARLCIFLLTVFQLLFTSTSFSTQRIHQSRRLGKYKEVVDTWALYEVSGDTSIELNGVPQEDISLRFSGVGRLYHDPSQTKKQQEEESGDVIACSSDDAHMEVVEKLSKSTVAIVGIGGVGSWAAEAVCRSGVGNIILMDLDDICTSNINRQLHALSSTVGQMKIDEMKKRLLLINPNCNVTLVHDFIGVDNAEDIVQTQFIPAGVDIILDAIDGTDEKAALIAAACRNQVPVVTCGGAAGRVDPTQIVCDDLSKSNQCRLLFWCKKQLRDKYKLFPKGPSTKGVNIKKHRTRKWRIWSVFSEEVITKKNDNSSSTSSLRTCDGPLGTACFVTGTYGFVAASKVISMLANEDELIKPKILKSALALPFVESK</sequence>
<dbReference type="PANTHER" id="PTHR43267">
    <property type="entry name" value="TRNA THREONYLCARBAMOYLADENOSINE DEHYDRATASE"/>
    <property type="match status" value="1"/>
</dbReference>
<dbReference type="CDD" id="cd00755">
    <property type="entry name" value="YgdL_like"/>
    <property type="match status" value="1"/>
</dbReference>
<evidence type="ECO:0000313" key="4">
    <source>
        <dbReference type="Proteomes" id="UP001054902"/>
    </source>
</evidence>
<dbReference type="InterPro" id="IPR035985">
    <property type="entry name" value="Ubiquitin-activating_enz"/>
</dbReference>
<dbReference type="PANTHER" id="PTHR43267:SF1">
    <property type="entry name" value="TRNA THREONYLCARBAMOYLADENOSINE DEHYDRATASE"/>
    <property type="match status" value="1"/>
</dbReference>
<protein>
    <recommendedName>
        <fullName evidence="2">THIF-type NAD/FAD binding fold domain-containing protein</fullName>
    </recommendedName>
</protein>
<feature type="signal peptide" evidence="1">
    <location>
        <begin position="1"/>
        <end position="23"/>
    </location>
</feature>
<keyword evidence="4" id="KW-1185">Reference proteome</keyword>
<gene>
    <name evidence="3" type="ORF">CTEN210_15097</name>
</gene>